<name>A0ACB7PD60_9PEZI</name>
<protein>
    <submittedName>
        <fullName evidence="1">Uncharacterized protein</fullName>
    </submittedName>
</protein>
<comment type="caution">
    <text evidence="1">The sequence shown here is derived from an EMBL/GenBank/DDBJ whole genome shotgun (WGS) entry which is preliminary data.</text>
</comment>
<organism evidence="1 2">
    <name type="scientific">Chaetomium tenue</name>
    <dbReference type="NCBI Taxonomy" id="1854479"/>
    <lineage>
        <taxon>Eukaryota</taxon>
        <taxon>Fungi</taxon>
        <taxon>Dikarya</taxon>
        <taxon>Ascomycota</taxon>
        <taxon>Pezizomycotina</taxon>
        <taxon>Sordariomycetes</taxon>
        <taxon>Sordariomycetidae</taxon>
        <taxon>Sordariales</taxon>
        <taxon>Chaetomiaceae</taxon>
        <taxon>Chaetomium</taxon>
    </lineage>
</organism>
<gene>
    <name evidence="1" type="ORF">F5144DRAFT_611731</name>
</gene>
<reference evidence="1 2" key="1">
    <citation type="journal article" date="2021" name="Nat. Commun.">
        <title>Genetic determinants of endophytism in the Arabidopsis root mycobiome.</title>
        <authorList>
            <person name="Mesny F."/>
            <person name="Miyauchi S."/>
            <person name="Thiergart T."/>
            <person name="Pickel B."/>
            <person name="Atanasova L."/>
            <person name="Karlsson M."/>
            <person name="Huettel B."/>
            <person name="Barry K.W."/>
            <person name="Haridas S."/>
            <person name="Chen C."/>
            <person name="Bauer D."/>
            <person name="Andreopoulos W."/>
            <person name="Pangilinan J."/>
            <person name="LaButti K."/>
            <person name="Riley R."/>
            <person name="Lipzen A."/>
            <person name="Clum A."/>
            <person name="Drula E."/>
            <person name="Henrissat B."/>
            <person name="Kohler A."/>
            <person name="Grigoriev I.V."/>
            <person name="Martin F.M."/>
            <person name="Hacquard S."/>
        </authorList>
    </citation>
    <scope>NUCLEOTIDE SEQUENCE [LARGE SCALE GENOMIC DNA]</scope>
    <source>
        <strain evidence="1 2">MPI-SDFR-AT-0079</strain>
    </source>
</reference>
<sequence>MAANATVILSPESAAALTSEFTIRCHYTRPLTPQLRTHQAAYRYAQQFVAQIAGGVAATYDHPSRPDAPPPHPPNPPPRASIDFDQAQDRWLPVRPRATTTTTTHTTPPRRPPPPPSAIPPPHCPTTEAHLRSLTIHDAHDRIGIEFDLFLRGCPLAARRDAELSNAARPIHDVLRNGTPGAGRDAFRIRKRLPPRPAGDGGVQAGDGGVQAGDAGVQAGDAGVQAGDGNVQAGDGDVQAGDGNGPDGDGDDWVTLLSRLRTSAQEDDDVDDIADWEMVEKCPLGPPVDGFGFELTAVGGGLHWLWDVD</sequence>
<proteinExistence type="predicted"/>
<evidence type="ECO:0000313" key="1">
    <source>
        <dbReference type="EMBL" id="KAH6637111.1"/>
    </source>
</evidence>
<keyword evidence="2" id="KW-1185">Reference proteome</keyword>
<dbReference type="EMBL" id="JAGIZQ010000003">
    <property type="protein sequence ID" value="KAH6637111.1"/>
    <property type="molecule type" value="Genomic_DNA"/>
</dbReference>
<accession>A0ACB7PD60</accession>
<evidence type="ECO:0000313" key="2">
    <source>
        <dbReference type="Proteomes" id="UP000724584"/>
    </source>
</evidence>
<dbReference type="Proteomes" id="UP000724584">
    <property type="component" value="Unassembled WGS sequence"/>
</dbReference>